<dbReference type="PANTHER" id="PTHR30055:SF240">
    <property type="entry name" value="HTH-TYPE TRANSCRIPTIONAL REGULATOR ACRR"/>
    <property type="match status" value="1"/>
</dbReference>
<dbReference type="InterPro" id="IPR039538">
    <property type="entry name" value="BetI_C"/>
</dbReference>
<keyword evidence="1" id="KW-0678">Repressor</keyword>
<dbReference type="GO" id="GO:0000976">
    <property type="term" value="F:transcription cis-regulatory region binding"/>
    <property type="evidence" value="ECO:0007669"/>
    <property type="project" value="TreeGrafter"/>
</dbReference>
<dbReference type="PROSITE" id="PS01081">
    <property type="entry name" value="HTH_TETR_1"/>
    <property type="match status" value="1"/>
</dbReference>
<dbReference type="SUPFAM" id="SSF48498">
    <property type="entry name" value="Tetracyclin repressor-like, C-terminal domain"/>
    <property type="match status" value="1"/>
</dbReference>
<dbReference type="PANTHER" id="PTHR30055">
    <property type="entry name" value="HTH-TYPE TRANSCRIPTIONAL REGULATOR RUTR"/>
    <property type="match status" value="1"/>
</dbReference>
<evidence type="ECO:0000256" key="5">
    <source>
        <dbReference type="PROSITE-ProRule" id="PRU00335"/>
    </source>
</evidence>
<keyword evidence="4" id="KW-0804">Transcription</keyword>
<feature type="DNA-binding region" description="H-T-H motif" evidence="5">
    <location>
        <begin position="31"/>
        <end position="50"/>
    </location>
</feature>
<keyword evidence="2" id="KW-0805">Transcription regulation</keyword>
<protein>
    <submittedName>
        <fullName evidence="7">TetR/AcrR family transcriptional regulator</fullName>
    </submittedName>
</protein>
<dbReference type="InterPro" id="IPR009057">
    <property type="entry name" value="Homeodomain-like_sf"/>
</dbReference>
<dbReference type="Gene3D" id="1.10.357.10">
    <property type="entry name" value="Tetracycline Repressor, domain 2"/>
    <property type="match status" value="1"/>
</dbReference>
<evidence type="ECO:0000313" key="8">
    <source>
        <dbReference type="Proteomes" id="UP000693972"/>
    </source>
</evidence>
<dbReference type="GO" id="GO:0003700">
    <property type="term" value="F:DNA-binding transcription factor activity"/>
    <property type="evidence" value="ECO:0007669"/>
    <property type="project" value="TreeGrafter"/>
</dbReference>
<dbReference type="SUPFAM" id="SSF46689">
    <property type="entry name" value="Homeodomain-like"/>
    <property type="match status" value="1"/>
</dbReference>
<dbReference type="InterPro" id="IPR050109">
    <property type="entry name" value="HTH-type_TetR-like_transc_reg"/>
</dbReference>
<dbReference type="AlphaFoldDB" id="A0A975YGQ0"/>
<dbReference type="PROSITE" id="PS50977">
    <property type="entry name" value="HTH_TETR_2"/>
    <property type="match status" value="1"/>
</dbReference>
<dbReference type="InterPro" id="IPR001647">
    <property type="entry name" value="HTH_TetR"/>
</dbReference>
<keyword evidence="3 5" id="KW-0238">DNA-binding</keyword>
<proteinExistence type="predicted"/>
<dbReference type="InterPro" id="IPR036271">
    <property type="entry name" value="Tet_transcr_reg_TetR-rel_C_sf"/>
</dbReference>
<accession>A0A975YGQ0</accession>
<dbReference type="RefSeq" id="WP_257891783.1">
    <property type="nucleotide sequence ID" value="NZ_JAIMBW010000001.1"/>
</dbReference>
<dbReference type="Pfam" id="PF00440">
    <property type="entry name" value="TetR_N"/>
    <property type="match status" value="1"/>
</dbReference>
<feature type="domain" description="HTH tetR-type" evidence="6">
    <location>
        <begin position="8"/>
        <end position="68"/>
    </location>
</feature>
<sequence>MGGRQSTEERKAQIVAEVLRLADEIGPDRLSTTDVARAVGISQPAIFRHFPTKAALWLAVAEDIAARLQADWAAAEAKVAARGEAVEKGTGPQARLKALIGAQLAAISETPALPSILFSRELQVDNQGLRDVFRGVLGAFQGRLVATIRDSQAQGTLRRDVSPEDIAMLLTALVQGVAIRWTLGARGFALVSEGLRLLDVQMALLTDKKGGPDE</sequence>
<gene>
    <name evidence="7" type="ORF">KUL25_04135</name>
</gene>
<evidence type="ECO:0000256" key="4">
    <source>
        <dbReference type="ARBA" id="ARBA00023163"/>
    </source>
</evidence>
<evidence type="ECO:0000256" key="3">
    <source>
        <dbReference type="ARBA" id="ARBA00023125"/>
    </source>
</evidence>
<evidence type="ECO:0000313" key="7">
    <source>
        <dbReference type="EMBL" id="QXL88717.1"/>
    </source>
</evidence>
<reference evidence="7 8" key="1">
    <citation type="submission" date="2021-07" db="EMBL/GenBank/DDBJ databases">
        <title>Karlodiniumbacter phycospheric gen. nov., sp. nov., a phycosphere bacterium isolated from karlodinium veneficum.</title>
        <authorList>
            <person name="Peng Y."/>
            <person name="Jiang L."/>
            <person name="Lee J."/>
        </authorList>
    </citation>
    <scope>NUCLEOTIDE SEQUENCE</scope>
    <source>
        <strain evidence="7 8">N5</strain>
    </source>
</reference>
<evidence type="ECO:0000256" key="2">
    <source>
        <dbReference type="ARBA" id="ARBA00023015"/>
    </source>
</evidence>
<dbReference type="InterPro" id="IPR023772">
    <property type="entry name" value="DNA-bd_HTH_TetR-type_CS"/>
</dbReference>
<evidence type="ECO:0000259" key="6">
    <source>
        <dbReference type="PROSITE" id="PS50977"/>
    </source>
</evidence>
<organism evidence="7">
    <name type="scientific">Gymnodinialimonas phycosphaerae</name>
    <dbReference type="NCBI Taxonomy" id="2841589"/>
    <lineage>
        <taxon>Bacteria</taxon>
        <taxon>Pseudomonadati</taxon>
        <taxon>Pseudomonadota</taxon>
        <taxon>Alphaproteobacteria</taxon>
        <taxon>Rhodobacterales</taxon>
        <taxon>Paracoccaceae</taxon>
        <taxon>Gymnodinialimonas</taxon>
    </lineage>
</organism>
<dbReference type="Proteomes" id="UP000693972">
    <property type="component" value="Unassembled WGS sequence"/>
</dbReference>
<dbReference type="EMBL" id="CP078073">
    <property type="protein sequence ID" value="QXL88717.1"/>
    <property type="molecule type" value="Genomic_DNA"/>
</dbReference>
<dbReference type="Pfam" id="PF13977">
    <property type="entry name" value="TetR_C_6"/>
    <property type="match status" value="1"/>
</dbReference>
<dbReference type="EMBL" id="JAIMBW010000001">
    <property type="protein sequence ID" value="MBY4891950.1"/>
    <property type="molecule type" value="Genomic_DNA"/>
</dbReference>
<name>A0A975YGQ0_9RHOB</name>
<keyword evidence="8" id="KW-1185">Reference proteome</keyword>
<evidence type="ECO:0000256" key="1">
    <source>
        <dbReference type="ARBA" id="ARBA00022491"/>
    </source>
</evidence>